<dbReference type="InterPro" id="IPR020287">
    <property type="entry name" value="Tail_sheath_C"/>
</dbReference>
<dbReference type="OrthoDB" id="9767864at2"/>
<evidence type="ECO:0000313" key="5">
    <source>
        <dbReference type="Proteomes" id="UP000199233"/>
    </source>
</evidence>
<evidence type="ECO:0000256" key="1">
    <source>
        <dbReference type="ARBA" id="ARBA00008005"/>
    </source>
</evidence>
<evidence type="ECO:0008006" key="6">
    <source>
        <dbReference type="Google" id="ProtNLM"/>
    </source>
</evidence>
<dbReference type="InterPro" id="IPR035089">
    <property type="entry name" value="Phage_sheath_subtilisin"/>
</dbReference>
<organism evidence="4 5">
    <name type="scientific">Solimonas aquatica</name>
    <dbReference type="NCBI Taxonomy" id="489703"/>
    <lineage>
        <taxon>Bacteria</taxon>
        <taxon>Pseudomonadati</taxon>
        <taxon>Pseudomonadota</taxon>
        <taxon>Gammaproteobacteria</taxon>
        <taxon>Nevskiales</taxon>
        <taxon>Nevskiaceae</taxon>
        <taxon>Solimonas</taxon>
    </lineage>
</organism>
<protein>
    <recommendedName>
        <fullName evidence="6">Tail sheath protein C-terminal domain-containing protein</fullName>
    </recommendedName>
</protein>
<proteinExistence type="inferred from homology"/>
<sequence>MPEYLAPGVYVEEVSFRSKSIEGVPTSTTGFAGLTRFGPVQYAGGPSSTEPRLITSFTEFERVYGGLEPLQIAGDERVNYLAHAARAFFANGGQRLYVSRVFTDNNSPPTPDPASAHTASLQVTLSDGSKATWRARWPGAYGNALVDVRLSRSKNLAFKYSADPSDILNRASWGVQLQRVKNGSVIELIRPLPADLSTLPKSNDPLTESRLYVVSVDSNGQQRFYSSAGGPAAALPDDLGNMQVYLVEMAVQVYADNGRLDSYTELAAHPDQHRHIGKVLEADHPEDENAIVWLDWTPDLTTDPFAPARLMKALRDAPKRLAGGNDGTAVPGPASFEGADADPDHAEVKATGLKALGEIDDIAIVAMPDMSGFASDDLIIDAAGRLIAHAETARYRIAVVDGPKNSSITQIREFRGKFDSSYAALYHPWIEILDPLVPTAPGIPPRKLLLPPSGFVCGIYARSDIQRGVHKAPANEVVRGLTRFEANINKPRQDVLNPEGVNCLRFFEGRGSRVWGARTMSSDPEWKYVNVRRLFIYLEHSLDKATQWAVFEPNNDRLWKNIRQTIEDFLLVLWRDGALIGEKPEQAYFVRCDRSTMTQNDLDNGRMICLVGIAPSRPAEYVIFRVGQWTADAKA</sequence>
<dbReference type="RefSeq" id="WP_093280545.1">
    <property type="nucleotide sequence ID" value="NZ_FOFS01000001.1"/>
</dbReference>
<evidence type="ECO:0000259" key="2">
    <source>
        <dbReference type="Pfam" id="PF04984"/>
    </source>
</evidence>
<keyword evidence="5" id="KW-1185">Reference proteome</keyword>
<comment type="similarity">
    <text evidence="1">Belongs to the myoviridae tail sheath protein family.</text>
</comment>
<dbReference type="InterPro" id="IPR052042">
    <property type="entry name" value="Tail_sheath_structural"/>
</dbReference>
<dbReference type="STRING" id="489703.SAMN04488038_10152"/>
<dbReference type="Pfam" id="PF17482">
    <property type="entry name" value="Phage_sheath_1C"/>
    <property type="match status" value="1"/>
</dbReference>
<gene>
    <name evidence="4" type="ORF">SAMN04488038_10152</name>
</gene>
<evidence type="ECO:0000313" key="4">
    <source>
        <dbReference type="EMBL" id="SEP64174.1"/>
    </source>
</evidence>
<evidence type="ECO:0000259" key="3">
    <source>
        <dbReference type="Pfam" id="PF17482"/>
    </source>
</evidence>
<dbReference type="EMBL" id="FOFS01000001">
    <property type="protein sequence ID" value="SEP64174.1"/>
    <property type="molecule type" value="Genomic_DNA"/>
</dbReference>
<dbReference type="Pfam" id="PF04984">
    <property type="entry name" value="Phage_sheath_1"/>
    <property type="match status" value="1"/>
</dbReference>
<accession>A0A1H8ZIN5</accession>
<dbReference type="PANTHER" id="PTHR35861">
    <property type="match status" value="1"/>
</dbReference>
<dbReference type="PANTHER" id="PTHR35861:SF1">
    <property type="entry name" value="PHAGE TAIL SHEATH PROTEIN"/>
    <property type="match status" value="1"/>
</dbReference>
<reference evidence="4 5" key="1">
    <citation type="submission" date="2016-10" db="EMBL/GenBank/DDBJ databases">
        <authorList>
            <person name="de Groot N.N."/>
        </authorList>
    </citation>
    <scope>NUCLEOTIDE SEQUENCE [LARGE SCALE GENOMIC DNA]</scope>
    <source>
        <strain evidence="4 5">DSM 25927</strain>
    </source>
</reference>
<dbReference type="Proteomes" id="UP000199233">
    <property type="component" value="Unassembled WGS sequence"/>
</dbReference>
<name>A0A1H8ZIN5_9GAMM</name>
<feature type="domain" description="Tail sheath protein subtilisin-like" evidence="2">
    <location>
        <begin position="353"/>
        <end position="520"/>
    </location>
</feature>
<feature type="domain" description="Tail sheath protein C-terminal" evidence="3">
    <location>
        <begin position="521"/>
        <end position="626"/>
    </location>
</feature>
<dbReference type="AlphaFoldDB" id="A0A1H8ZIN5"/>
<dbReference type="Gene3D" id="3.40.50.11780">
    <property type="match status" value="2"/>
</dbReference>